<gene>
    <name evidence="2" type="ORF">PILCRDRAFT_13410</name>
</gene>
<accession>A0A0C3ESY7</accession>
<protein>
    <submittedName>
        <fullName evidence="2">Uncharacterized protein</fullName>
    </submittedName>
</protein>
<dbReference type="HOGENOM" id="CLU_2513461_0_0_1"/>
<reference evidence="3" key="2">
    <citation type="submission" date="2015-01" db="EMBL/GenBank/DDBJ databases">
        <title>Evolutionary Origins and Diversification of the Mycorrhizal Mutualists.</title>
        <authorList>
            <consortium name="DOE Joint Genome Institute"/>
            <consortium name="Mycorrhizal Genomics Consortium"/>
            <person name="Kohler A."/>
            <person name="Kuo A."/>
            <person name="Nagy L.G."/>
            <person name="Floudas D."/>
            <person name="Copeland A."/>
            <person name="Barry K.W."/>
            <person name="Cichocki N."/>
            <person name="Veneault-Fourrey C."/>
            <person name="LaButti K."/>
            <person name="Lindquist E.A."/>
            <person name="Lipzen A."/>
            <person name="Lundell T."/>
            <person name="Morin E."/>
            <person name="Murat C."/>
            <person name="Riley R."/>
            <person name="Ohm R."/>
            <person name="Sun H."/>
            <person name="Tunlid A."/>
            <person name="Henrissat B."/>
            <person name="Grigoriev I.V."/>
            <person name="Hibbett D.S."/>
            <person name="Martin F."/>
        </authorList>
    </citation>
    <scope>NUCLEOTIDE SEQUENCE [LARGE SCALE GENOMIC DNA]</scope>
    <source>
        <strain evidence="3">F 1598</strain>
    </source>
</reference>
<name>A0A0C3ESY7_PILCF</name>
<proteinExistence type="predicted"/>
<evidence type="ECO:0000313" key="3">
    <source>
        <dbReference type="Proteomes" id="UP000054166"/>
    </source>
</evidence>
<feature type="region of interest" description="Disordered" evidence="1">
    <location>
        <begin position="1"/>
        <end position="30"/>
    </location>
</feature>
<dbReference type="AlphaFoldDB" id="A0A0C3ESY7"/>
<evidence type="ECO:0000313" key="2">
    <source>
        <dbReference type="EMBL" id="KIM75630.1"/>
    </source>
</evidence>
<dbReference type="Proteomes" id="UP000054166">
    <property type="component" value="Unassembled WGS sequence"/>
</dbReference>
<keyword evidence="3" id="KW-1185">Reference proteome</keyword>
<organism evidence="2 3">
    <name type="scientific">Piloderma croceum (strain F 1598)</name>
    <dbReference type="NCBI Taxonomy" id="765440"/>
    <lineage>
        <taxon>Eukaryota</taxon>
        <taxon>Fungi</taxon>
        <taxon>Dikarya</taxon>
        <taxon>Basidiomycota</taxon>
        <taxon>Agaricomycotina</taxon>
        <taxon>Agaricomycetes</taxon>
        <taxon>Agaricomycetidae</taxon>
        <taxon>Atheliales</taxon>
        <taxon>Atheliaceae</taxon>
        <taxon>Piloderma</taxon>
    </lineage>
</organism>
<dbReference type="InParanoid" id="A0A0C3ESY7"/>
<evidence type="ECO:0000256" key="1">
    <source>
        <dbReference type="SAM" id="MobiDB-lite"/>
    </source>
</evidence>
<feature type="compositionally biased region" description="Polar residues" evidence="1">
    <location>
        <begin position="1"/>
        <end position="12"/>
    </location>
</feature>
<dbReference type="EMBL" id="KN833044">
    <property type="protein sequence ID" value="KIM75630.1"/>
    <property type="molecule type" value="Genomic_DNA"/>
</dbReference>
<reference evidence="2 3" key="1">
    <citation type="submission" date="2014-04" db="EMBL/GenBank/DDBJ databases">
        <authorList>
            <consortium name="DOE Joint Genome Institute"/>
            <person name="Kuo A."/>
            <person name="Tarkka M."/>
            <person name="Buscot F."/>
            <person name="Kohler A."/>
            <person name="Nagy L.G."/>
            <person name="Floudas D."/>
            <person name="Copeland A."/>
            <person name="Barry K.W."/>
            <person name="Cichocki N."/>
            <person name="Veneault-Fourrey C."/>
            <person name="LaButti K."/>
            <person name="Lindquist E.A."/>
            <person name="Lipzen A."/>
            <person name="Lundell T."/>
            <person name="Morin E."/>
            <person name="Murat C."/>
            <person name="Sun H."/>
            <person name="Tunlid A."/>
            <person name="Henrissat B."/>
            <person name="Grigoriev I.V."/>
            <person name="Hibbett D.S."/>
            <person name="Martin F."/>
            <person name="Nordberg H.P."/>
            <person name="Cantor M.N."/>
            <person name="Hua S.X."/>
        </authorList>
    </citation>
    <scope>NUCLEOTIDE SEQUENCE [LARGE SCALE GENOMIC DNA]</scope>
    <source>
        <strain evidence="2 3">F 1598</strain>
    </source>
</reference>
<sequence>MTNPSSAYTTTTDDVEKATVDRSLVSDSSCPQVNPLYPQNQLSEFEPVMSLISWLPPQVLAKLNISSLVFTGSYMKNRTIEGLQN</sequence>